<dbReference type="Pfam" id="PF02525">
    <property type="entry name" value="Flavodoxin_2"/>
    <property type="match status" value="1"/>
</dbReference>
<dbReference type="Proteomes" id="UP000250086">
    <property type="component" value="Unassembled WGS sequence"/>
</dbReference>
<keyword evidence="1 3" id="KW-0560">Oxidoreductase</keyword>
<evidence type="ECO:0000256" key="1">
    <source>
        <dbReference type="ARBA" id="ARBA00023002"/>
    </source>
</evidence>
<proteinExistence type="predicted"/>
<protein>
    <submittedName>
        <fullName evidence="3">General stress protein 14</fullName>
        <ecNumber evidence="3">1.6.99.-</ecNumber>
    </submittedName>
</protein>
<sequence>MSKVLVISSHTDLENDSLANKIIINTLREKELPEAEYLILDKEYPNRDFDVAKEQERLKSADIIVIATPFFWFDWTSLIQNYIEKIFLHGFSHGTTGNALEGKKVVMSITLGAPAEAYSKDAIGFTLDDLMLNKVKLLSGFCKMRYCGEVVLGDVSYSLRTDSDKAQLIQDRSQEHAKKIAALVNSL</sequence>
<reference evidence="3 4" key="1">
    <citation type="submission" date="2018-06" db="EMBL/GenBank/DDBJ databases">
        <authorList>
            <consortium name="Pathogen Informatics"/>
            <person name="Doyle S."/>
        </authorList>
    </citation>
    <scope>NUCLEOTIDE SEQUENCE [LARGE SCALE GENOMIC DNA]</scope>
    <source>
        <strain evidence="3 4">NCTC13093</strain>
    </source>
</reference>
<dbReference type="InterPro" id="IPR029039">
    <property type="entry name" value="Flavoprotein-like_sf"/>
</dbReference>
<dbReference type="Gene3D" id="3.40.50.360">
    <property type="match status" value="1"/>
</dbReference>
<dbReference type="InterPro" id="IPR003680">
    <property type="entry name" value="Flavodoxin_fold"/>
</dbReference>
<dbReference type="GO" id="GO:0003955">
    <property type="term" value="F:NAD(P)H dehydrogenase (quinone) activity"/>
    <property type="evidence" value="ECO:0007669"/>
    <property type="project" value="TreeGrafter"/>
</dbReference>
<dbReference type="PANTHER" id="PTHR47307:SF1">
    <property type="entry name" value="GLUTATHIONE-REGULATED POTASSIUM-EFFLUX SYSTEM ANCILLARY PROTEIN KEFG"/>
    <property type="match status" value="1"/>
</dbReference>
<feature type="domain" description="Flavodoxin-like fold" evidence="2">
    <location>
        <begin position="2"/>
        <end position="167"/>
    </location>
</feature>
<organism evidence="3 4">
    <name type="scientific">Anaerobiospirillum thomasii</name>
    <dbReference type="NCBI Taxonomy" id="179995"/>
    <lineage>
        <taxon>Bacteria</taxon>
        <taxon>Pseudomonadati</taxon>
        <taxon>Pseudomonadota</taxon>
        <taxon>Gammaproteobacteria</taxon>
        <taxon>Aeromonadales</taxon>
        <taxon>Succinivibrionaceae</taxon>
        <taxon>Anaerobiospirillum</taxon>
    </lineage>
</organism>
<evidence type="ECO:0000259" key="2">
    <source>
        <dbReference type="Pfam" id="PF02525"/>
    </source>
</evidence>
<dbReference type="RefSeq" id="WP_113743336.1">
    <property type="nucleotide sequence ID" value="NZ_UAPU01000007.1"/>
</dbReference>
<accession>A0A2X0VGB0</accession>
<gene>
    <name evidence="3" type="primary">ywrO_2</name>
    <name evidence="3" type="ORF">NCTC13093_00514</name>
</gene>
<dbReference type="SUPFAM" id="SSF52218">
    <property type="entry name" value="Flavoproteins"/>
    <property type="match status" value="1"/>
</dbReference>
<dbReference type="EMBL" id="UAPV01000001">
    <property type="protein sequence ID" value="SPT69151.1"/>
    <property type="molecule type" value="Genomic_DNA"/>
</dbReference>
<evidence type="ECO:0000313" key="4">
    <source>
        <dbReference type="Proteomes" id="UP000250086"/>
    </source>
</evidence>
<keyword evidence="4" id="KW-1185">Reference proteome</keyword>
<dbReference type="OrthoDB" id="9798454at2"/>
<dbReference type="GO" id="GO:0009055">
    <property type="term" value="F:electron transfer activity"/>
    <property type="evidence" value="ECO:0007669"/>
    <property type="project" value="TreeGrafter"/>
</dbReference>
<dbReference type="AlphaFoldDB" id="A0A2X0VGB0"/>
<dbReference type="EC" id="1.6.99.-" evidence="3"/>
<dbReference type="PANTHER" id="PTHR47307">
    <property type="entry name" value="GLUTATHIONE-REGULATED POTASSIUM-EFFLUX SYSTEM ANCILLARY PROTEIN KEFG"/>
    <property type="match status" value="1"/>
</dbReference>
<dbReference type="GO" id="GO:0010181">
    <property type="term" value="F:FMN binding"/>
    <property type="evidence" value="ECO:0007669"/>
    <property type="project" value="TreeGrafter"/>
</dbReference>
<name>A0A2X0VGB0_9GAMM</name>
<dbReference type="InterPro" id="IPR046980">
    <property type="entry name" value="KefG/KefF"/>
</dbReference>
<evidence type="ECO:0000313" key="3">
    <source>
        <dbReference type="EMBL" id="SPT69151.1"/>
    </source>
</evidence>